<sequence length="319" mass="34015">MTQHFHGVIPPVVTPLTADGQLDLSSFRRSLDRMITAGVHGVFTLGSSGEVAFSTDGRRKDIIEAVMKIVDGRVPVFVGCIDTETDRVIEHAIEAEKLGASAIVATAPFYALGGLPEIERHFRLIHEAVPELPLFAYDIPVCVHVKLSNDMLIRLGRDGVLTGVKDSSNDDVAFRFLVDANADAGHPLTLLTGQEIVVDGAYMAGADGSVPGLGNVECTGYVRMWNAYQSGDWETVRAEQAKLARLMAIVNVTQGVSGFGAGVGAFKTAMALLGVFDTNQMPNPVLPLQGENVAAIARVLVDCGMELKRTPAEVSASTR</sequence>
<dbReference type="GO" id="GO:0019262">
    <property type="term" value="P:N-acetylneuraminate catabolic process"/>
    <property type="evidence" value="ECO:0007669"/>
    <property type="project" value="TreeGrafter"/>
</dbReference>
<dbReference type="PANTHER" id="PTHR42849">
    <property type="entry name" value="N-ACETYLNEURAMINATE LYASE"/>
    <property type="match status" value="1"/>
</dbReference>
<keyword evidence="2" id="KW-0704">Schiff base</keyword>
<dbReference type="InterPro" id="IPR020625">
    <property type="entry name" value="Schiff_base-form_aldolases_AS"/>
</dbReference>
<reference evidence="6 8" key="1">
    <citation type="journal article" date="2019" name="Nat. Med.">
        <title>A library of human gut bacterial isolates paired with longitudinal multiomics data enables mechanistic microbiome research.</title>
        <authorList>
            <person name="Poyet M."/>
            <person name="Groussin M."/>
            <person name="Gibbons S.M."/>
            <person name="Avila-Pacheco J."/>
            <person name="Jiang X."/>
            <person name="Kearney S.M."/>
            <person name="Perrotta A.R."/>
            <person name="Berdy B."/>
            <person name="Zhao S."/>
            <person name="Lieberman T.D."/>
            <person name="Swanson P.K."/>
            <person name="Smith M."/>
            <person name="Roesemann S."/>
            <person name="Alexander J.E."/>
            <person name="Rich S.A."/>
            <person name="Livny J."/>
            <person name="Vlamakis H."/>
            <person name="Clish C."/>
            <person name="Bullock K."/>
            <person name="Deik A."/>
            <person name="Scott J."/>
            <person name="Pierce K.A."/>
            <person name="Xavier R.J."/>
            <person name="Alm E.J."/>
        </authorList>
    </citation>
    <scope>NUCLEOTIDE SEQUENCE [LARGE SCALE GENOMIC DNA]</scope>
    <source>
        <strain evidence="6 8">BIOML-A2</strain>
    </source>
</reference>
<dbReference type="Proteomes" id="UP000429211">
    <property type="component" value="Unassembled WGS sequence"/>
</dbReference>
<evidence type="ECO:0000256" key="3">
    <source>
        <dbReference type="PIRNR" id="PIRNR001365"/>
    </source>
</evidence>
<feature type="active site" description="Proton donor/acceptor" evidence="4">
    <location>
        <position position="137"/>
    </location>
</feature>
<dbReference type="PROSITE" id="PS00666">
    <property type="entry name" value="DHDPS_2"/>
    <property type="match status" value="1"/>
</dbReference>
<evidence type="ECO:0000256" key="2">
    <source>
        <dbReference type="ARBA" id="ARBA00023270"/>
    </source>
</evidence>
<evidence type="ECO:0000313" key="6">
    <source>
        <dbReference type="EMBL" id="KAB7459538.1"/>
    </source>
</evidence>
<dbReference type="PANTHER" id="PTHR42849:SF1">
    <property type="entry name" value="N-ACETYLNEURAMINATE LYASE"/>
    <property type="match status" value="1"/>
</dbReference>
<dbReference type="InterPro" id="IPR013785">
    <property type="entry name" value="Aldolase_TIM"/>
</dbReference>
<evidence type="ECO:0000313" key="7">
    <source>
        <dbReference type="EMBL" id="VYT18269.1"/>
    </source>
</evidence>
<dbReference type="GO" id="GO:0005829">
    <property type="term" value="C:cytosol"/>
    <property type="evidence" value="ECO:0007669"/>
    <property type="project" value="TreeGrafter"/>
</dbReference>
<evidence type="ECO:0000313" key="8">
    <source>
        <dbReference type="Proteomes" id="UP000429211"/>
    </source>
</evidence>
<dbReference type="PIRSF" id="PIRSF001365">
    <property type="entry name" value="DHDPS"/>
    <property type="match status" value="1"/>
</dbReference>
<dbReference type="SMART" id="SM01130">
    <property type="entry name" value="DHDPS"/>
    <property type="match status" value="1"/>
</dbReference>
<dbReference type="GO" id="GO:0008747">
    <property type="term" value="F:N-acetylneuraminate lyase activity"/>
    <property type="evidence" value="ECO:0007669"/>
    <property type="project" value="TreeGrafter"/>
</dbReference>
<protein>
    <submittedName>
        <fullName evidence="7">4-hydroxy-tetrahydrodipicolinate synthase</fullName>
        <ecNumber evidence="7">4.3.3.7</ecNumber>
    </submittedName>
    <submittedName>
        <fullName evidence="6">Dihydrodipicolinate synthase family protein</fullName>
    </submittedName>
</protein>
<gene>
    <name evidence="7" type="primary">dapA_1</name>
    <name evidence="7" type="ORF">BDLFYP24_00431</name>
    <name evidence="6" type="ORF">GBB04_09990</name>
</gene>
<dbReference type="EC" id="4.3.3.7" evidence="7"/>
<evidence type="ECO:0000256" key="4">
    <source>
        <dbReference type="PIRSR" id="PIRSR001365-1"/>
    </source>
</evidence>
<comment type="similarity">
    <text evidence="3">Belongs to the DapA family.</text>
</comment>
<dbReference type="SUPFAM" id="SSF51569">
    <property type="entry name" value="Aldolase"/>
    <property type="match status" value="1"/>
</dbReference>
<proteinExistence type="inferred from homology"/>
<dbReference type="AlphaFoldDB" id="A0A6N2UKQ4"/>
<dbReference type="GO" id="GO:0008840">
    <property type="term" value="F:4-hydroxy-tetrahydrodipicolinate synthase activity"/>
    <property type="evidence" value="ECO:0007669"/>
    <property type="project" value="UniProtKB-EC"/>
</dbReference>
<keyword evidence="1 3" id="KW-0456">Lyase</keyword>
<dbReference type="EMBL" id="CACRSP010000014">
    <property type="protein sequence ID" value="VYT18269.1"/>
    <property type="molecule type" value="Genomic_DNA"/>
</dbReference>
<organism evidence="7">
    <name type="scientific">Bifidobacterium dentium</name>
    <dbReference type="NCBI Taxonomy" id="1689"/>
    <lineage>
        <taxon>Bacteria</taxon>
        <taxon>Bacillati</taxon>
        <taxon>Actinomycetota</taxon>
        <taxon>Actinomycetes</taxon>
        <taxon>Bifidobacteriales</taxon>
        <taxon>Bifidobacteriaceae</taxon>
        <taxon>Bifidobacterium</taxon>
    </lineage>
</organism>
<dbReference type="CDD" id="cd00408">
    <property type="entry name" value="DHDPS-like"/>
    <property type="match status" value="1"/>
</dbReference>
<dbReference type="RefSeq" id="WP_034520590.1">
    <property type="nucleotide sequence ID" value="NZ_CACRSP010000014.1"/>
</dbReference>
<accession>A0A6N2UKQ4</accession>
<evidence type="ECO:0000256" key="5">
    <source>
        <dbReference type="PIRSR" id="PIRSR001365-2"/>
    </source>
</evidence>
<dbReference type="Gene3D" id="3.20.20.70">
    <property type="entry name" value="Aldolase class I"/>
    <property type="match status" value="1"/>
</dbReference>
<dbReference type="Pfam" id="PF00701">
    <property type="entry name" value="DHDPS"/>
    <property type="match status" value="1"/>
</dbReference>
<reference evidence="7" key="2">
    <citation type="submission" date="2019-11" db="EMBL/GenBank/DDBJ databases">
        <authorList>
            <person name="Feng L."/>
        </authorList>
    </citation>
    <scope>NUCLEOTIDE SEQUENCE</scope>
    <source>
        <strain evidence="7">BdentiumLFYP24</strain>
    </source>
</reference>
<dbReference type="InterPro" id="IPR002220">
    <property type="entry name" value="DapA-like"/>
</dbReference>
<feature type="binding site" evidence="5">
    <location>
        <position position="210"/>
    </location>
    <ligand>
        <name>pyruvate</name>
        <dbReference type="ChEBI" id="CHEBI:15361"/>
    </ligand>
</feature>
<dbReference type="EMBL" id="WDPD01000014">
    <property type="protein sequence ID" value="KAB7459538.1"/>
    <property type="molecule type" value="Genomic_DNA"/>
</dbReference>
<name>A0A6N2UKQ4_9BIFI</name>
<feature type="active site" description="Schiff-base intermediate with substrate" evidence="4">
    <location>
        <position position="165"/>
    </location>
</feature>
<evidence type="ECO:0000256" key="1">
    <source>
        <dbReference type="ARBA" id="ARBA00023239"/>
    </source>
</evidence>